<accession>A0ABV0QCU0</accession>
<organism evidence="1 2">
    <name type="scientific">Xenoophorus captivus</name>
    <dbReference type="NCBI Taxonomy" id="1517983"/>
    <lineage>
        <taxon>Eukaryota</taxon>
        <taxon>Metazoa</taxon>
        <taxon>Chordata</taxon>
        <taxon>Craniata</taxon>
        <taxon>Vertebrata</taxon>
        <taxon>Euteleostomi</taxon>
        <taxon>Actinopterygii</taxon>
        <taxon>Neopterygii</taxon>
        <taxon>Teleostei</taxon>
        <taxon>Neoteleostei</taxon>
        <taxon>Acanthomorphata</taxon>
        <taxon>Ovalentaria</taxon>
        <taxon>Atherinomorphae</taxon>
        <taxon>Cyprinodontiformes</taxon>
        <taxon>Goodeidae</taxon>
        <taxon>Xenoophorus</taxon>
    </lineage>
</organism>
<feature type="non-terminal residue" evidence="1">
    <location>
        <position position="1"/>
    </location>
</feature>
<comment type="caution">
    <text evidence="1">The sequence shown here is derived from an EMBL/GenBank/DDBJ whole genome shotgun (WGS) entry which is preliminary data.</text>
</comment>
<reference evidence="1 2" key="1">
    <citation type="submission" date="2021-06" db="EMBL/GenBank/DDBJ databases">
        <authorList>
            <person name="Palmer J.M."/>
        </authorList>
    </citation>
    <scope>NUCLEOTIDE SEQUENCE [LARGE SCALE GENOMIC DNA]</scope>
    <source>
        <strain evidence="1 2">XC_2019</strain>
        <tissue evidence="1">Muscle</tissue>
    </source>
</reference>
<keyword evidence="2" id="KW-1185">Reference proteome</keyword>
<dbReference type="Proteomes" id="UP001434883">
    <property type="component" value="Unassembled WGS sequence"/>
</dbReference>
<sequence>IAALGITTNERMNARRYKHFKVTATSIESPFNHGCIRNFIDFFEIRCCGLIRPVTVDWTTQYTIDYDQTSGSGYQLV</sequence>
<proteinExistence type="predicted"/>
<evidence type="ECO:0000313" key="2">
    <source>
        <dbReference type="Proteomes" id="UP001434883"/>
    </source>
</evidence>
<name>A0ABV0QCU0_9TELE</name>
<evidence type="ECO:0000313" key="1">
    <source>
        <dbReference type="EMBL" id="MEQ2193222.1"/>
    </source>
</evidence>
<dbReference type="EMBL" id="JAHRIN010006792">
    <property type="protein sequence ID" value="MEQ2193222.1"/>
    <property type="molecule type" value="Genomic_DNA"/>
</dbReference>
<gene>
    <name evidence="1" type="primary">ZDHHC17</name>
    <name evidence="1" type="ORF">XENOCAPTIV_026822</name>
</gene>
<protein>
    <submittedName>
        <fullName evidence="1">Palmitoyltransferase zdhhc17</fullName>
    </submittedName>
</protein>